<gene>
    <name evidence="2" type="ORF">GCM10022419_124660</name>
</gene>
<evidence type="ECO:0000313" key="2">
    <source>
        <dbReference type="EMBL" id="GAA3618191.1"/>
    </source>
</evidence>
<dbReference type="PANTHER" id="PTHR33498">
    <property type="entry name" value="TRANSPOSASE FOR INSERTION SEQUENCE ELEMENT IS1557"/>
    <property type="match status" value="1"/>
</dbReference>
<organism evidence="2 3">
    <name type="scientific">Nonomuraea rosea</name>
    <dbReference type="NCBI Taxonomy" id="638574"/>
    <lineage>
        <taxon>Bacteria</taxon>
        <taxon>Bacillati</taxon>
        <taxon>Actinomycetota</taxon>
        <taxon>Actinomycetes</taxon>
        <taxon>Streptosporangiales</taxon>
        <taxon>Streptosporangiaceae</taxon>
        <taxon>Nonomuraea</taxon>
    </lineage>
</organism>
<dbReference type="EMBL" id="BAABDQ010000057">
    <property type="protein sequence ID" value="GAA3618191.1"/>
    <property type="molecule type" value="Genomic_DNA"/>
</dbReference>
<dbReference type="InterPro" id="IPR002560">
    <property type="entry name" value="Transposase_DDE"/>
</dbReference>
<sequence>MSLNTVKRYARTREPEALRRAPRYRPTLVDPYRDHLRERRAADPAVPVQQLFREIKELGYTGSLNLLYRYITQGRAEGERPVITPRRLARLLLTHPDRLRESDTQLLQELTAACPELAELARHVRSFAELLSPAEGNDAKLAAWITTLRAADLPHLHGFANGLELDRDAVNAALTLPHHNGRTEGVNTRTKRIMRQMHGRAGFDLLRHRILLQ</sequence>
<evidence type="ECO:0000259" key="1">
    <source>
        <dbReference type="Pfam" id="PF01610"/>
    </source>
</evidence>
<evidence type="ECO:0000313" key="3">
    <source>
        <dbReference type="Proteomes" id="UP001500630"/>
    </source>
</evidence>
<dbReference type="InterPro" id="IPR047951">
    <property type="entry name" value="Transpos_ISL3"/>
</dbReference>
<dbReference type="Proteomes" id="UP001500630">
    <property type="component" value="Unassembled WGS sequence"/>
</dbReference>
<comment type="caution">
    <text evidence="2">The sequence shown here is derived from an EMBL/GenBank/DDBJ whole genome shotgun (WGS) entry which is preliminary data.</text>
</comment>
<name>A0ABP6ZVS6_9ACTN</name>
<dbReference type="Pfam" id="PF01610">
    <property type="entry name" value="DDE_Tnp_ISL3"/>
    <property type="match status" value="1"/>
</dbReference>
<protein>
    <recommendedName>
        <fullName evidence="1">Transposase IS204/IS1001/IS1096/IS1165 DDE domain-containing protein</fullName>
    </recommendedName>
</protein>
<feature type="domain" description="Transposase IS204/IS1001/IS1096/IS1165 DDE" evidence="1">
    <location>
        <begin position="87"/>
        <end position="210"/>
    </location>
</feature>
<proteinExistence type="predicted"/>
<dbReference type="PANTHER" id="PTHR33498:SF1">
    <property type="entry name" value="TRANSPOSASE FOR INSERTION SEQUENCE ELEMENT IS1557"/>
    <property type="match status" value="1"/>
</dbReference>
<accession>A0ABP6ZVS6</accession>
<keyword evidence="3" id="KW-1185">Reference proteome</keyword>
<reference evidence="3" key="1">
    <citation type="journal article" date="2019" name="Int. J. Syst. Evol. Microbiol.">
        <title>The Global Catalogue of Microorganisms (GCM) 10K type strain sequencing project: providing services to taxonomists for standard genome sequencing and annotation.</title>
        <authorList>
            <consortium name="The Broad Institute Genomics Platform"/>
            <consortium name="The Broad Institute Genome Sequencing Center for Infectious Disease"/>
            <person name="Wu L."/>
            <person name="Ma J."/>
        </authorList>
    </citation>
    <scope>NUCLEOTIDE SEQUENCE [LARGE SCALE GENOMIC DNA]</scope>
    <source>
        <strain evidence="3">JCM 17326</strain>
    </source>
</reference>